<dbReference type="Gene3D" id="3.30.750.24">
    <property type="entry name" value="STAS domain"/>
    <property type="match status" value="1"/>
</dbReference>
<dbReference type="SUPFAM" id="SSF52091">
    <property type="entry name" value="SpoIIaa-like"/>
    <property type="match status" value="1"/>
</dbReference>
<dbReference type="PROSITE" id="PS50801">
    <property type="entry name" value="STAS"/>
    <property type="match status" value="1"/>
</dbReference>
<feature type="domain" description="STAS" evidence="1">
    <location>
        <begin position="159"/>
        <end position="270"/>
    </location>
</feature>
<proteinExistence type="predicted"/>
<dbReference type="Proteomes" id="UP001418796">
    <property type="component" value="Unassembled WGS sequence"/>
</dbReference>
<dbReference type="RefSeq" id="WP_343129461.1">
    <property type="nucleotide sequence ID" value="NZ_JBCITK010000001.1"/>
</dbReference>
<dbReference type="CDD" id="cd07041">
    <property type="entry name" value="STAS_RsbR_RsbS_like"/>
    <property type="match status" value="1"/>
</dbReference>
<dbReference type="Pfam" id="PF01740">
    <property type="entry name" value="STAS"/>
    <property type="match status" value="1"/>
</dbReference>
<evidence type="ECO:0000259" key="1">
    <source>
        <dbReference type="PROSITE" id="PS50801"/>
    </source>
</evidence>
<name>A0ABU9VFD7_9BACI</name>
<reference evidence="2 3" key="1">
    <citation type="submission" date="2024-03" db="EMBL/GenBank/DDBJ databases">
        <title>Bacilli Hybrid Assemblies.</title>
        <authorList>
            <person name="Kovac J."/>
        </authorList>
    </citation>
    <scope>NUCLEOTIDE SEQUENCE [LARGE SCALE GENOMIC DNA]</scope>
    <source>
        <strain evidence="2 3">FSL R7-0666</strain>
    </source>
</reference>
<accession>A0ABU9VFD7</accession>
<sequence>MKSIVISNMMFEDLTSLTSKIYNKTHLADNDLLENLSRKEEQLHWTLLNEILLQIKLTLTDESQQGESFTLDFDILDEATELGMGIFDLIELLSNYRYELLLAYQELCEENNFHSKDCNRLSNKTVRIFDEAILQTSIKYTKRHENHLSLAEKEILSLSAPIVPIKEDVSVIPLVGSLNIQRLDTIFNVTLPNVAEAKVQTLILDFSGIYSFDTFVAGKIFDISKTLKILGVDSVITGLRPELAQTIVQLGLNLNTFTIYKDVKTALRNV</sequence>
<evidence type="ECO:0000313" key="3">
    <source>
        <dbReference type="Proteomes" id="UP001418796"/>
    </source>
</evidence>
<dbReference type="InterPro" id="IPR051932">
    <property type="entry name" value="Bact_StressResp_Reg"/>
</dbReference>
<dbReference type="EMBL" id="JBCITK010000001">
    <property type="protein sequence ID" value="MEN0642330.1"/>
    <property type="molecule type" value="Genomic_DNA"/>
</dbReference>
<dbReference type="InterPro" id="IPR036513">
    <property type="entry name" value="STAS_dom_sf"/>
</dbReference>
<evidence type="ECO:0000313" key="2">
    <source>
        <dbReference type="EMBL" id="MEN0642330.1"/>
    </source>
</evidence>
<dbReference type="PANTHER" id="PTHR33745">
    <property type="entry name" value="RSBT ANTAGONIST PROTEIN RSBS-RELATED"/>
    <property type="match status" value="1"/>
</dbReference>
<comment type="caution">
    <text evidence="2">The sequence shown here is derived from an EMBL/GenBank/DDBJ whole genome shotgun (WGS) entry which is preliminary data.</text>
</comment>
<gene>
    <name evidence="2" type="ORF">MKY91_04025</name>
</gene>
<organism evidence="2 3">
    <name type="scientific">Alkalicoccobacillus gibsonii</name>
    <dbReference type="NCBI Taxonomy" id="79881"/>
    <lineage>
        <taxon>Bacteria</taxon>
        <taxon>Bacillati</taxon>
        <taxon>Bacillota</taxon>
        <taxon>Bacilli</taxon>
        <taxon>Bacillales</taxon>
        <taxon>Bacillaceae</taxon>
        <taxon>Alkalicoccobacillus</taxon>
    </lineage>
</organism>
<dbReference type="InterPro" id="IPR002645">
    <property type="entry name" value="STAS_dom"/>
</dbReference>
<keyword evidence="3" id="KW-1185">Reference proteome</keyword>
<protein>
    <submittedName>
        <fullName evidence="2">STAS domain-containing protein</fullName>
    </submittedName>
</protein>
<dbReference type="PANTHER" id="PTHR33745:SF8">
    <property type="entry name" value="BLUE-LIGHT PHOTORECEPTOR"/>
    <property type="match status" value="1"/>
</dbReference>